<evidence type="ECO:0000313" key="3">
    <source>
        <dbReference type="Proteomes" id="UP001233172"/>
    </source>
</evidence>
<evidence type="ECO:0000256" key="1">
    <source>
        <dbReference type="SAM" id="Phobius"/>
    </source>
</evidence>
<organism evidence="2 3">
    <name type="scientific">Biomphalaria pfeifferi</name>
    <name type="common">Bloodfluke planorb</name>
    <name type="synonym">Freshwater snail</name>
    <dbReference type="NCBI Taxonomy" id="112525"/>
    <lineage>
        <taxon>Eukaryota</taxon>
        <taxon>Metazoa</taxon>
        <taxon>Spiralia</taxon>
        <taxon>Lophotrochozoa</taxon>
        <taxon>Mollusca</taxon>
        <taxon>Gastropoda</taxon>
        <taxon>Heterobranchia</taxon>
        <taxon>Euthyneura</taxon>
        <taxon>Panpulmonata</taxon>
        <taxon>Hygrophila</taxon>
        <taxon>Lymnaeoidea</taxon>
        <taxon>Planorbidae</taxon>
        <taxon>Biomphalaria</taxon>
    </lineage>
</organism>
<dbReference type="EMBL" id="JASAOG010000333">
    <property type="protein sequence ID" value="KAK0040307.1"/>
    <property type="molecule type" value="Genomic_DNA"/>
</dbReference>
<name>A0AAD8EU02_BIOPF</name>
<dbReference type="Proteomes" id="UP001233172">
    <property type="component" value="Unassembled WGS sequence"/>
</dbReference>
<reference evidence="2" key="1">
    <citation type="journal article" date="2023" name="PLoS Negl. Trop. Dis.">
        <title>A genome sequence for Biomphalaria pfeifferi, the major vector snail for the human-infecting parasite Schistosoma mansoni.</title>
        <authorList>
            <person name="Bu L."/>
            <person name="Lu L."/>
            <person name="Laidemitt M.R."/>
            <person name="Zhang S.M."/>
            <person name="Mutuku M."/>
            <person name="Mkoji G."/>
            <person name="Steinauer M."/>
            <person name="Loker E.S."/>
        </authorList>
    </citation>
    <scope>NUCLEOTIDE SEQUENCE</scope>
    <source>
        <strain evidence="2">KasaAsao</strain>
    </source>
</reference>
<comment type="caution">
    <text evidence="2">The sequence shown here is derived from an EMBL/GenBank/DDBJ whole genome shotgun (WGS) entry which is preliminary data.</text>
</comment>
<keyword evidence="1" id="KW-0472">Membrane</keyword>
<accession>A0AAD8EU02</accession>
<evidence type="ECO:0000313" key="2">
    <source>
        <dbReference type="EMBL" id="KAK0040307.1"/>
    </source>
</evidence>
<gene>
    <name evidence="2" type="ORF">Bpfe_030255</name>
</gene>
<reference evidence="2" key="2">
    <citation type="submission" date="2023-04" db="EMBL/GenBank/DDBJ databases">
        <authorList>
            <person name="Bu L."/>
            <person name="Lu L."/>
            <person name="Laidemitt M.R."/>
            <person name="Zhang S.M."/>
            <person name="Mutuku M."/>
            <person name="Mkoji G."/>
            <person name="Steinauer M."/>
            <person name="Loker E.S."/>
        </authorList>
    </citation>
    <scope>NUCLEOTIDE SEQUENCE</scope>
    <source>
        <strain evidence="2">KasaAsao</strain>
        <tissue evidence="2">Whole Snail</tissue>
    </source>
</reference>
<keyword evidence="1" id="KW-0812">Transmembrane</keyword>
<feature type="transmembrane region" description="Helical" evidence="1">
    <location>
        <begin position="77"/>
        <end position="100"/>
    </location>
</feature>
<protein>
    <submittedName>
        <fullName evidence="2">Uncharacterized protein</fullName>
    </submittedName>
</protein>
<keyword evidence="3" id="KW-1185">Reference proteome</keyword>
<keyword evidence="1" id="KW-1133">Transmembrane helix</keyword>
<proteinExistence type="predicted"/>
<dbReference type="AlphaFoldDB" id="A0AAD8EU02"/>
<sequence>MSRWANMKEQTDCVVVACEHCYMRGYRGGYMRGYRGGYMRGYRGGYMRGYRGGYMRGYRGGYMRGYRGGYMRGYRGGYMGGCVQHFFTFFCFGAFILYILNTNLNLNHYGAEP</sequence>